<dbReference type="InterPro" id="IPR011006">
    <property type="entry name" value="CheY-like_superfamily"/>
</dbReference>
<dbReference type="Pfam" id="PF00512">
    <property type="entry name" value="HisKA"/>
    <property type="match status" value="1"/>
</dbReference>
<evidence type="ECO:0000313" key="10">
    <source>
        <dbReference type="Proteomes" id="UP000203589"/>
    </source>
</evidence>
<dbReference type="SUPFAM" id="SSF52172">
    <property type="entry name" value="CheY-like"/>
    <property type="match status" value="1"/>
</dbReference>
<feature type="transmembrane region" description="Helical" evidence="6">
    <location>
        <begin position="180"/>
        <end position="200"/>
    </location>
</feature>
<dbReference type="InterPro" id="IPR004358">
    <property type="entry name" value="Sig_transdc_His_kin-like_C"/>
</dbReference>
<dbReference type="AlphaFoldDB" id="A0A222DZJ3"/>
<evidence type="ECO:0000256" key="3">
    <source>
        <dbReference type="ARBA" id="ARBA00022553"/>
    </source>
</evidence>
<gene>
    <name evidence="9" type="primary">luxQ</name>
    <name evidence="9" type="ORF">ANTHELSMS3_00675</name>
</gene>
<evidence type="ECO:0000256" key="2">
    <source>
        <dbReference type="ARBA" id="ARBA00012438"/>
    </source>
</evidence>
<dbReference type="EC" id="2.7.13.3" evidence="2"/>
<comment type="catalytic activity">
    <reaction evidence="1">
        <text>ATP + protein L-histidine = ADP + protein N-phospho-L-histidine.</text>
        <dbReference type="EC" id="2.7.13.3"/>
    </reaction>
</comment>
<sequence length="608" mass="66361">MVRWLQDNARALRALTALCVAVALAVLLFVFEQAHVKNRANTVHLVTAGLWSMSELHFESQRTVSSIEAHWAGRTDLADVRLRFDILWSRVDVAGRDAARLGAVFDTVLTEYAVLLEANDLVINGAGPPDRIQLEKFVEALSGLALESRRVWSITFGVRDPVERFASTTSERIAQMRIQWGAFSLIAILLTYVLAEVYFANRGQRREAVLRREAADANAAKTRFLANVSHEIRTPLNGILGMASELSETTMTEDQTSCLRVIEQSGAVLLGTINDVLDLSRIEAGQLGVDERAFVLKDLVTAACALYSARAREKGLYLTLDIQDNLPPVLMGDEIRIRQVLHNLIANAVKFTREGGVKVRVRPDLEGRRLVIAVLDSGLGIDRAAQSRIFEPFMQADSSITRQHGGSGLGLTISRQLCQAMGGDLMVVSRPGHGATFFCDLPLRAASTDEASQVRAEPAAVPDLDGMRILVADDNATNRLILSRFLAKTQAQTLFADTGQEAVDTLRDTSCEVILMDVQMPVMGGVAATRIIRDREAAEGATPAFIVGVTANVLSHQVSSYRAAGMDEVLSKPVSKRDLLSLLGRQFRHWTGPPDIDAPDTAVRSASS</sequence>
<feature type="domain" description="Histidine kinase" evidence="7">
    <location>
        <begin position="227"/>
        <end position="445"/>
    </location>
</feature>
<dbReference type="InterPro" id="IPR005467">
    <property type="entry name" value="His_kinase_dom"/>
</dbReference>
<keyword evidence="3 5" id="KW-0597">Phosphoprotein</keyword>
<evidence type="ECO:0000259" key="8">
    <source>
        <dbReference type="PROSITE" id="PS50110"/>
    </source>
</evidence>
<dbReference type="EMBL" id="CP022540">
    <property type="protein sequence ID" value="ASP19394.1"/>
    <property type="molecule type" value="Genomic_DNA"/>
</dbReference>
<dbReference type="CDD" id="cd16922">
    <property type="entry name" value="HATPase_EvgS-ArcB-TorS-like"/>
    <property type="match status" value="1"/>
</dbReference>
<dbReference type="SUPFAM" id="SSF55874">
    <property type="entry name" value="ATPase domain of HSP90 chaperone/DNA topoisomerase II/histidine kinase"/>
    <property type="match status" value="1"/>
</dbReference>
<dbReference type="CDD" id="cd00082">
    <property type="entry name" value="HisKA"/>
    <property type="match status" value="1"/>
</dbReference>
<dbReference type="KEGG" id="aht:ANTHELSMS3_00675"/>
<dbReference type="PANTHER" id="PTHR45339">
    <property type="entry name" value="HYBRID SIGNAL TRANSDUCTION HISTIDINE KINASE J"/>
    <property type="match status" value="1"/>
</dbReference>
<dbReference type="PROSITE" id="PS50109">
    <property type="entry name" value="HIS_KIN"/>
    <property type="match status" value="1"/>
</dbReference>
<dbReference type="CDD" id="cd17546">
    <property type="entry name" value="REC_hyHK_CKI1_RcsC-like"/>
    <property type="match status" value="1"/>
</dbReference>
<feature type="transmembrane region" description="Helical" evidence="6">
    <location>
        <begin position="12"/>
        <end position="31"/>
    </location>
</feature>
<evidence type="ECO:0000259" key="7">
    <source>
        <dbReference type="PROSITE" id="PS50109"/>
    </source>
</evidence>
<dbReference type="InterPro" id="IPR036097">
    <property type="entry name" value="HisK_dim/P_sf"/>
</dbReference>
<dbReference type="Pfam" id="PF00072">
    <property type="entry name" value="Response_reg"/>
    <property type="match status" value="1"/>
</dbReference>
<keyword evidence="9" id="KW-0418">Kinase</keyword>
<protein>
    <recommendedName>
        <fullName evidence="2">histidine kinase</fullName>
        <ecNumber evidence="2">2.7.13.3</ecNumber>
    </recommendedName>
</protein>
<accession>A0A222DZJ3</accession>
<evidence type="ECO:0000256" key="1">
    <source>
        <dbReference type="ARBA" id="ARBA00000085"/>
    </source>
</evidence>
<keyword evidence="6" id="KW-0812">Transmembrane</keyword>
<keyword evidence="6" id="KW-0472">Membrane</keyword>
<keyword evidence="10" id="KW-1185">Reference proteome</keyword>
<dbReference type="PROSITE" id="PS50110">
    <property type="entry name" value="RESPONSE_REGULATORY"/>
    <property type="match status" value="1"/>
</dbReference>
<dbReference type="Gene3D" id="1.10.287.130">
    <property type="match status" value="1"/>
</dbReference>
<dbReference type="Gene3D" id="3.30.565.10">
    <property type="entry name" value="Histidine kinase-like ATPase, C-terminal domain"/>
    <property type="match status" value="1"/>
</dbReference>
<feature type="modified residue" description="4-aspartylphosphate" evidence="5">
    <location>
        <position position="517"/>
    </location>
</feature>
<dbReference type="InterPro" id="IPR001789">
    <property type="entry name" value="Sig_transdc_resp-reg_receiver"/>
</dbReference>
<dbReference type="PANTHER" id="PTHR45339:SF1">
    <property type="entry name" value="HYBRID SIGNAL TRANSDUCTION HISTIDINE KINASE J"/>
    <property type="match status" value="1"/>
</dbReference>
<dbReference type="PRINTS" id="PR00344">
    <property type="entry name" value="BCTRLSENSOR"/>
</dbReference>
<dbReference type="SMART" id="SM00388">
    <property type="entry name" value="HisKA"/>
    <property type="match status" value="1"/>
</dbReference>
<dbReference type="SMART" id="SM00387">
    <property type="entry name" value="HATPase_c"/>
    <property type="match status" value="1"/>
</dbReference>
<proteinExistence type="predicted"/>
<evidence type="ECO:0000313" key="9">
    <source>
        <dbReference type="EMBL" id="ASP19394.1"/>
    </source>
</evidence>
<dbReference type="InterPro" id="IPR036890">
    <property type="entry name" value="HATPase_C_sf"/>
</dbReference>
<name>A0A222DZJ3_9RHOB</name>
<dbReference type="FunFam" id="3.30.565.10:FF:000010">
    <property type="entry name" value="Sensor histidine kinase RcsC"/>
    <property type="match status" value="1"/>
</dbReference>
<dbReference type="SUPFAM" id="SSF47384">
    <property type="entry name" value="Homodimeric domain of signal transducing histidine kinase"/>
    <property type="match status" value="1"/>
</dbReference>
<feature type="domain" description="Response regulatory" evidence="8">
    <location>
        <begin position="468"/>
        <end position="587"/>
    </location>
</feature>
<organism evidence="9 10">
    <name type="scientific">Antarctobacter heliothermus</name>
    <dbReference type="NCBI Taxonomy" id="74033"/>
    <lineage>
        <taxon>Bacteria</taxon>
        <taxon>Pseudomonadati</taxon>
        <taxon>Pseudomonadota</taxon>
        <taxon>Alphaproteobacteria</taxon>
        <taxon>Rhodobacterales</taxon>
        <taxon>Roseobacteraceae</taxon>
        <taxon>Antarctobacter</taxon>
    </lineage>
</organism>
<dbReference type="SMART" id="SM00448">
    <property type="entry name" value="REC"/>
    <property type="match status" value="1"/>
</dbReference>
<dbReference type="InterPro" id="IPR003661">
    <property type="entry name" value="HisK_dim/P_dom"/>
</dbReference>
<dbReference type="InterPro" id="IPR003594">
    <property type="entry name" value="HATPase_dom"/>
</dbReference>
<keyword evidence="9" id="KW-0808">Transferase</keyword>
<dbReference type="Pfam" id="PF02518">
    <property type="entry name" value="HATPase_c"/>
    <property type="match status" value="1"/>
</dbReference>
<evidence type="ECO:0000256" key="6">
    <source>
        <dbReference type="SAM" id="Phobius"/>
    </source>
</evidence>
<reference evidence="9 10" key="1">
    <citation type="submission" date="2017-07" db="EMBL/GenBank/DDBJ databases">
        <title>Genome Sequence of Antarctobacter heliothermus Strain SMS3 Isolated from a culture of the Diatom Skeletonema marinoi.</title>
        <authorList>
            <person name="Topel M."/>
            <person name="Pinder M.I.M."/>
            <person name="Johansson O.N."/>
            <person name="Kourtchenko O."/>
            <person name="Godhe A."/>
            <person name="Clarke A.K."/>
        </authorList>
    </citation>
    <scope>NUCLEOTIDE SEQUENCE [LARGE SCALE GENOMIC DNA]</scope>
    <source>
        <strain evidence="9 10">SMS3</strain>
    </source>
</reference>
<evidence type="ECO:0000256" key="4">
    <source>
        <dbReference type="ARBA" id="ARBA00023012"/>
    </source>
</evidence>
<keyword evidence="4" id="KW-0902">Two-component regulatory system</keyword>
<dbReference type="Gene3D" id="3.40.50.2300">
    <property type="match status" value="1"/>
</dbReference>
<dbReference type="GO" id="GO:0000155">
    <property type="term" value="F:phosphorelay sensor kinase activity"/>
    <property type="evidence" value="ECO:0007669"/>
    <property type="project" value="InterPro"/>
</dbReference>
<keyword evidence="6" id="KW-1133">Transmembrane helix</keyword>
<evidence type="ECO:0000256" key="5">
    <source>
        <dbReference type="PROSITE-ProRule" id="PRU00169"/>
    </source>
</evidence>
<dbReference type="Proteomes" id="UP000203589">
    <property type="component" value="Chromosome"/>
</dbReference>